<name>A0A8H2ZQ26_9HELO</name>
<dbReference type="CDD" id="cd01428">
    <property type="entry name" value="ADK"/>
    <property type="match status" value="1"/>
</dbReference>
<evidence type="ECO:0000256" key="1">
    <source>
        <dbReference type="ARBA" id="ARBA00022679"/>
    </source>
</evidence>
<comment type="caution">
    <text evidence="5">The sequence shown here is derived from an EMBL/GenBank/DDBJ whole genome shotgun (WGS) entry which is preliminary data.</text>
</comment>
<dbReference type="GO" id="GO:0019205">
    <property type="term" value="F:nucleobase-containing compound kinase activity"/>
    <property type="evidence" value="ECO:0007669"/>
    <property type="project" value="InterPro"/>
</dbReference>
<keyword evidence="6" id="KW-1185">Reference proteome</keyword>
<keyword evidence="3 4" id="KW-0418">Kinase</keyword>
<evidence type="ECO:0000256" key="3">
    <source>
        <dbReference type="ARBA" id="ARBA00022777"/>
    </source>
</evidence>
<evidence type="ECO:0000313" key="5">
    <source>
        <dbReference type="EMBL" id="CAD6447347.1"/>
    </source>
</evidence>
<dbReference type="OrthoDB" id="442176at2759"/>
<dbReference type="AlphaFoldDB" id="A0A8H2ZQ26"/>
<keyword evidence="2" id="KW-0547">Nucleotide-binding</keyword>
<organism evidence="5 6">
    <name type="scientific">Sclerotinia trifoliorum</name>
    <dbReference type="NCBI Taxonomy" id="28548"/>
    <lineage>
        <taxon>Eukaryota</taxon>
        <taxon>Fungi</taxon>
        <taxon>Dikarya</taxon>
        <taxon>Ascomycota</taxon>
        <taxon>Pezizomycotina</taxon>
        <taxon>Leotiomycetes</taxon>
        <taxon>Helotiales</taxon>
        <taxon>Sclerotiniaceae</taxon>
        <taxon>Sclerotinia</taxon>
    </lineage>
</organism>
<reference evidence="5" key="1">
    <citation type="submission" date="2020-10" db="EMBL/GenBank/DDBJ databases">
        <authorList>
            <person name="Kusch S."/>
        </authorList>
    </citation>
    <scope>NUCLEOTIDE SEQUENCE</scope>
    <source>
        <strain evidence="5">SwB9</strain>
    </source>
</reference>
<dbReference type="PANTHER" id="PTHR23359">
    <property type="entry name" value="NUCLEOTIDE KINASE"/>
    <property type="match status" value="1"/>
</dbReference>
<proteinExistence type="inferred from homology"/>
<dbReference type="Gene3D" id="3.40.50.300">
    <property type="entry name" value="P-loop containing nucleotide triphosphate hydrolases"/>
    <property type="match status" value="1"/>
</dbReference>
<dbReference type="Proteomes" id="UP000624404">
    <property type="component" value="Unassembled WGS sequence"/>
</dbReference>
<dbReference type="GO" id="GO:0005524">
    <property type="term" value="F:ATP binding"/>
    <property type="evidence" value="ECO:0007669"/>
    <property type="project" value="InterPro"/>
</dbReference>
<dbReference type="EMBL" id="CAJHIA010000025">
    <property type="protein sequence ID" value="CAD6447347.1"/>
    <property type="molecule type" value="Genomic_DNA"/>
</dbReference>
<evidence type="ECO:0000313" key="6">
    <source>
        <dbReference type="Proteomes" id="UP000624404"/>
    </source>
</evidence>
<evidence type="ECO:0000256" key="2">
    <source>
        <dbReference type="ARBA" id="ARBA00022741"/>
    </source>
</evidence>
<dbReference type="GO" id="GO:0006139">
    <property type="term" value="P:nucleobase-containing compound metabolic process"/>
    <property type="evidence" value="ECO:0007669"/>
    <property type="project" value="InterPro"/>
</dbReference>
<dbReference type="PRINTS" id="PR00094">
    <property type="entry name" value="ADENYLTKNASE"/>
</dbReference>
<dbReference type="Pfam" id="PF00406">
    <property type="entry name" value="ADK"/>
    <property type="match status" value="1"/>
</dbReference>
<dbReference type="SUPFAM" id="SSF52540">
    <property type="entry name" value="P-loop containing nucleoside triphosphate hydrolases"/>
    <property type="match status" value="1"/>
</dbReference>
<accession>A0A8H2ZQ26</accession>
<comment type="similarity">
    <text evidence="4">Belongs to the adenylate kinase family.</text>
</comment>
<dbReference type="HAMAP" id="MF_00235">
    <property type="entry name" value="Adenylate_kinase_Adk"/>
    <property type="match status" value="1"/>
</dbReference>
<evidence type="ECO:0000256" key="4">
    <source>
        <dbReference type="RuleBase" id="RU003330"/>
    </source>
</evidence>
<dbReference type="InterPro" id="IPR027417">
    <property type="entry name" value="P-loop_NTPase"/>
</dbReference>
<keyword evidence="1 4" id="KW-0808">Transferase</keyword>
<gene>
    <name evidence="5" type="ORF">SCLTRI_LOCUS7139</name>
</gene>
<protein>
    <submittedName>
        <fullName evidence="5">8d0013a3-d305-4a02-ac70-0e914e7e9a11</fullName>
    </submittedName>
</protein>
<dbReference type="InterPro" id="IPR000850">
    <property type="entry name" value="Adenylat/UMP-CMP_kin"/>
</dbReference>
<sequence length="240" mass="26265">MLSPIPPIPSAFQTPVPSPPKIKIIFVLGPPGIGKGTQCALLTQTPLTHSPLTQTLPPKTLPPTIHHLSIGEILRTELSNPHSKWASIIRTNMASGRTGPPEMTVSMLKSVMEEKMKMKNVSQGEGNEGGEIVFLIDGFPRSTDRIPLFESSISPPTLVLSLSSPLHILQERLLSRAETSSRIDDGNEIIQRRFEQHVYATLPVLAHYRERGLLVEIDGSGSVEAVQEEIRRVVGRVLGL</sequence>